<dbReference type="EMBL" id="QGMI01000411">
    <property type="protein sequence ID" value="TVY41138.1"/>
    <property type="molecule type" value="Genomic_DNA"/>
</dbReference>
<evidence type="ECO:0008006" key="3">
    <source>
        <dbReference type="Google" id="ProtNLM"/>
    </source>
</evidence>
<reference evidence="1 2" key="1">
    <citation type="submission" date="2018-05" db="EMBL/GenBank/DDBJ databases">
        <title>Genome sequencing and assembly of the regulated plant pathogen Lachnellula willkommii and related sister species for the development of diagnostic species identification markers.</title>
        <authorList>
            <person name="Giroux E."/>
            <person name="Bilodeau G."/>
        </authorList>
    </citation>
    <scope>NUCLEOTIDE SEQUENCE [LARGE SCALE GENOMIC DNA]</scope>
    <source>
        <strain evidence="1 2">CBS 160.35</strain>
    </source>
</reference>
<dbReference type="InterPro" id="IPR011990">
    <property type="entry name" value="TPR-like_helical_dom_sf"/>
</dbReference>
<dbReference type="SUPFAM" id="SSF48452">
    <property type="entry name" value="TPR-like"/>
    <property type="match status" value="1"/>
</dbReference>
<dbReference type="Pfam" id="PF06041">
    <property type="entry name" value="DUF924"/>
    <property type="match status" value="1"/>
</dbReference>
<proteinExistence type="predicted"/>
<dbReference type="Proteomes" id="UP000443090">
    <property type="component" value="Unassembled WGS sequence"/>
</dbReference>
<dbReference type="Gene3D" id="1.20.58.320">
    <property type="entry name" value="TPR-like"/>
    <property type="match status" value="1"/>
</dbReference>
<dbReference type="Gene3D" id="1.25.40.10">
    <property type="entry name" value="Tetratricopeptide repeat domain"/>
    <property type="match status" value="1"/>
</dbReference>
<protein>
    <recommendedName>
        <fullName evidence="3">DUF924-domain-containing protein</fullName>
    </recommendedName>
</protein>
<dbReference type="InterPro" id="IPR010323">
    <property type="entry name" value="DUF924"/>
</dbReference>
<dbReference type="AlphaFoldDB" id="A0A8H8UEH9"/>
<evidence type="ECO:0000313" key="1">
    <source>
        <dbReference type="EMBL" id="TVY41138.1"/>
    </source>
</evidence>
<gene>
    <name evidence="1" type="ORF">LOCC1_G005498</name>
</gene>
<sequence length="225" mass="25598">MFLRLPVTRLLNRQTISSAIRHRSAQSELTSPIMNSDVKRIMAFWFNRNPMEWIIAPEGLDGQIKSEFEPLVLQARRNELDDWAAEPEASIALVVLLDQFSRNIFRGSPDTFGADAKAWETATKAIAHDFDKQATVIQASALYMPLMHQESLISLIAARCLFEALKQRCVSTEEHDWVGMGIAASKRHTEQLERFGRYPTRNALLGRENTEAENEFLKEHMPSLG</sequence>
<name>A0A8H8UEH9_9HELO</name>
<accession>A0A8H8UEH9</accession>
<organism evidence="1 2">
    <name type="scientific">Lachnellula occidentalis</name>
    <dbReference type="NCBI Taxonomy" id="215460"/>
    <lineage>
        <taxon>Eukaryota</taxon>
        <taxon>Fungi</taxon>
        <taxon>Dikarya</taxon>
        <taxon>Ascomycota</taxon>
        <taxon>Pezizomycotina</taxon>
        <taxon>Leotiomycetes</taxon>
        <taxon>Helotiales</taxon>
        <taxon>Lachnaceae</taxon>
        <taxon>Lachnellula</taxon>
    </lineage>
</organism>
<evidence type="ECO:0000313" key="2">
    <source>
        <dbReference type="Proteomes" id="UP000443090"/>
    </source>
</evidence>
<keyword evidence="2" id="KW-1185">Reference proteome</keyword>
<dbReference type="OrthoDB" id="414698at2759"/>
<comment type="caution">
    <text evidence="1">The sequence shown here is derived from an EMBL/GenBank/DDBJ whole genome shotgun (WGS) entry which is preliminary data.</text>
</comment>